<dbReference type="Gene3D" id="3.40.630.30">
    <property type="match status" value="1"/>
</dbReference>
<dbReference type="Pfam" id="PF00583">
    <property type="entry name" value="Acetyltransf_1"/>
    <property type="match status" value="1"/>
</dbReference>
<dbReference type="InterPro" id="IPR000182">
    <property type="entry name" value="GNAT_dom"/>
</dbReference>
<evidence type="ECO:0000256" key="2">
    <source>
        <dbReference type="ARBA" id="ARBA00023315"/>
    </source>
</evidence>
<feature type="domain" description="N-acetyltransferase" evidence="3">
    <location>
        <begin position="24"/>
        <end position="173"/>
    </location>
</feature>
<accession>A0A1X7G794</accession>
<keyword evidence="2" id="KW-0012">Acyltransferase</keyword>
<gene>
    <name evidence="4" type="ORF">SAMN06295910_1288</name>
</gene>
<sequence length="173" mass="18300">MSSVAIRTLDGHAAAEAVPHLGEVLIDSVEGGASVGFLAPLDQARAEEFWRSIAASVAAERRVLIVAEEAGAILGTAVLSLAQAENQPHRADLGKVLVRRSARCRGIGARLMAAAEAEALARGRTLLVLDTATPEAERLYERTGWTRVGAVPHFALMPDGTHCATTFFYKSLA</sequence>
<evidence type="ECO:0000259" key="3">
    <source>
        <dbReference type="PROSITE" id="PS51186"/>
    </source>
</evidence>
<organism evidence="4 5">
    <name type="scientific">Allosphingosinicella indica</name>
    <dbReference type="NCBI Taxonomy" id="941907"/>
    <lineage>
        <taxon>Bacteria</taxon>
        <taxon>Pseudomonadati</taxon>
        <taxon>Pseudomonadota</taxon>
        <taxon>Alphaproteobacteria</taxon>
        <taxon>Sphingomonadales</taxon>
        <taxon>Sphingomonadaceae</taxon>
        <taxon>Allosphingosinicella</taxon>
    </lineage>
</organism>
<dbReference type="OrthoDB" id="3389160at2"/>
<dbReference type="PANTHER" id="PTHR43877">
    <property type="entry name" value="AMINOALKYLPHOSPHONATE N-ACETYLTRANSFERASE-RELATED-RELATED"/>
    <property type="match status" value="1"/>
</dbReference>
<dbReference type="GO" id="GO:0016747">
    <property type="term" value="F:acyltransferase activity, transferring groups other than amino-acyl groups"/>
    <property type="evidence" value="ECO:0007669"/>
    <property type="project" value="InterPro"/>
</dbReference>
<dbReference type="InterPro" id="IPR016181">
    <property type="entry name" value="Acyl_CoA_acyltransferase"/>
</dbReference>
<dbReference type="STRING" id="941907.SAMN06295910_1288"/>
<dbReference type="AlphaFoldDB" id="A0A1X7G794"/>
<dbReference type="RefSeq" id="WP_085218041.1">
    <property type="nucleotide sequence ID" value="NZ_LT840185.1"/>
</dbReference>
<reference evidence="5" key="1">
    <citation type="submission" date="2017-04" db="EMBL/GenBank/DDBJ databases">
        <authorList>
            <person name="Varghese N."/>
            <person name="Submissions S."/>
        </authorList>
    </citation>
    <scope>NUCLEOTIDE SEQUENCE [LARGE SCALE GENOMIC DNA]</scope>
    <source>
        <strain evidence="5">Dd16</strain>
    </source>
</reference>
<keyword evidence="5" id="KW-1185">Reference proteome</keyword>
<dbReference type="Proteomes" id="UP000192934">
    <property type="component" value="Chromosome I"/>
</dbReference>
<dbReference type="InterPro" id="IPR050832">
    <property type="entry name" value="Bact_Acetyltransf"/>
</dbReference>
<keyword evidence="1 4" id="KW-0808">Transferase</keyword>
<proteinExistence type="predicted"/>
<dbReference type="PROSITE" id="PS51186">
    <property type="entry name" value="GNAT"/>
    <property type="match status" value="1"/>
</dbReference>
<protein>
    <submittedName>
        <fullName evidence="4">Acetyltransferase (GNAT) domain-containing protein</fullName>
    </submittedName>
</protein>
<evidence type="ECO:0000313" key="4">
    <source>
        <dbReference type="EMBL" id="SMF65301.1"/>
    </source>
</evidence>
<evidence type="ECO:0000256" key="1">
    <source>
        <dbReference type="ARBA" id="ARBA00022679"/>
    </source>
</evidence>
<dbReference type="SUPFAM" id="SSF55729">
    <property type="entry name" value="Acyl-CoA N-acyltransferases (Nat)"/>
    <property type="match status" value="1"/>
</dbReference>
<evidence type="ECO:0000313" key="5">
    <source>
        <dbReference type="Proteomes" id="UP000192934"/>
    </source>
</evidence>
<name>A0A1X7G794_9SPHN</name>
<dbReference type="EMBL" id="LT840185">
    <property type="protein sequence ID" value="SMF65301.1"/>
    <property type="molecule type" value="Genomic_DNA"/>
</dbReference>